<keyword evidence="17" id="KW-0175">Coiled coil</keyword>
<dbReference type="FunFam" id="1.10.150.20:FF:000006">
    <property type="entry name" value="DNA ligase"/>
    <property type="match status" value="1"/>
</dbReference>
<dbReference type="Pfam" id="PF03119">
    <property type="entry name" value="DNA_ligase_ZBD"/>
    <property type="match status" value="1"/>
</dbReference>
<dbReference type="InterPro" id="IPR010994">
    <property type="entry name" value="RuvA_2-like"/>
</dbReference>
<dbReference type="FunFam" id="1.10.150.20:FF:000007">
    <property type="entry name" value="DNA ligase"/>
    <property type="match status" value="1"/>
</dbReference>
<dbReference type="SMART" id="SM00278">
    <property type="entry name" value="HhH1"/>
    <property type="match status" value="4"/>
</dbReference>
<evidence type="ECO:0000256" key="1">
    <source>
        <dbReference type="ARBA" id="ARBA00004067"/>
    </source>
</evidence>
<feature type="binding site" evidence="15">
    <location>
        <position position="432"/>
    </location>
    <ligand>
        <name>Zn(2+)</name>
        <dbReference type="ChEBI" id="CHEBI:29105"/>
    </ligand>
</feature>
<feature type="binding site" evidence="15">
    <location>
        <begin position="37"/>
        <end position="41"/>
    </location>
    <ligand>
        <name>NAD(+)</name>
        <dbReference type="ChEBI" id="CHEBI:57540"/>
    </ligand>
</feature>
<keyword evidence="10 15" id="KW-0520">NAD</keyword>
<comment type="similarity">
    <text evidence="14 15">Belongs to the NAD-dependent DNA ligase family. LigA subfamily.</text>
</comment>
<feature type="binding site" evidence="15">
    <location>
        <position position="118"/>
    </location>
    <ligand>
        <name>NAD(+)</name>
        <dbReference type="ChEBI" id="CHEBI:57540"/>
    </ligand>
</feature>
<feature type="binding site" evidence="15">
    <location>
        <position position="412"/>
    </location>
    <ligand>
        <name>Zn(2+)</name>
        <dbReference type="ChEBI" id="CHEBI:29105"/>
    </ligand>
</feature>
<evidence type="ECO:0000256" key="16">
    <source>
        <dbReference type="RuleBase" id="RU000618"/>
    </source>
</evidence>
<feature type="binding site" evidence="15">
    <location>
        <position position="291"/>
    </location>
    <ligand>
        <name>NAD(+)</name>
        <dbReference type="ChEBI" id="CHEBI:57540"/>
    </ligand>
</feature>
<dbReference type="Proteomes" id="UP000621436">
    <property type="component" value="Unassembled WGS sequence"/>
</dbReference>
<keyword evidence="4 15" id="KW-0436">Ligase</keyword>
<dbReference type="SUPFAM" id="SSF52113">
    <property type="entry name" value="BRCT domain"/>
    <property type="match status" value="1"/>
</dbReference>
<dbReference type="InterPro" id="IPR001357">
    <property type="entry name" value="BRCT_dom"/>
</dbReference>
<keyword evidence="20" id="KW-1185">Reference proteome</keyword>
<evidence type="ECO:0000256" key="7">
    <source>
        <dbReference type="ARBA" id="ARBA00022763"/>
    </source>
</evidence>
<dbReference type="SUPFAM" id="SSF47781">
    <property type="entry name" value="RuvA domain 2-like"/>
    <property type="match status" value="1"/>
</dbReference>
<evidence type="ECO:0000256" key="8">
    <source>
        <dbReference type="ARBA" id="ARBA00022833"/>
    </source>
</evidence>
<dbReference type="GO" id="GO:0006281">
    <property type="term" value="P:DNA repair"/>
    <property type="evidence" value="ECO:0007669"/>
    <property type="project" value="UniProtKB-KW"/>
</dbReference>
<dbReference type="InterPro" id="IPR012340">
    <property type="entry name" value="NA-bd_OB-fold"/>
</dbReference>
<dbReference type="PIRSF" id="PIRSF001604">
    <property type="entry name" value="LigA"/>
    <property type="match status" value="1"/>
</dbReference>
<dbReference type="InterPro" id="IPR041663">
    <property type="entry name" value="DisA/LigA_HHH"/>
</dbReference>
<name>A0A931B0D3_9FIRM</name>
<accession>A0A931B0D3</accession>
<dbReference type="InterPro" id="IPR033136">
    <property type="entry name" value="DNA_ligase_CS"/>
</dbReference>
<keyword evidence="12 15" id="KW-0464">Manganese</keyword>
<dbReference type="RefSeq" id="WP_270455195.1">
    <property type="nucleotide sequence ID" value="NZ_JADPIE010000009.1"/>
</dbReference>
<dbReference type="NCBIfam" id="NF005932">
    <property type="entry name" value="PRK07956.1"/>
    <property type="match status" value="1"/>
</dbReference>
<comment type="cofactor">
    <cofactor evidence="15">
        <name>Mg(2+)</name>
        <dbReference type="ChEBI" id="CHEBI:18420"/>
    </cofactor>
    <cofactor evidence="15">
        <name>Mn(2+)</name>
        <dbReference type="ChEBI" id="CHEBI:29035"/>
    </cofactor>
</comment>
<dbReference type="Gene3D" id="1.10.150.20">
    <property type="entry name" value="5' to 3' exonuclease, C-terminal subdomain"/>
    <property type="match status" value="2"/>
</dbReference>
<dbReference type="Pfam" id="PF00533">
    <property type="entry name" value="BRCT"/>
    <property type="match status" value="1"/>
</dbReference>
<keyword evidence="9 15" id="KW-0460">Magnesium</keyword>
<dbReference type="SMART" id="SM00292">
    <property type="entry name" value="BRCT"/>
    <property type="match status" value="1"/>
</dbReference>
<dbReference type="PROSITE" id="PS01055">
    <property type="entry name" value="DNA_LIGASE_N1"/>
    <property type="match status" value="1"/>
</dbReference>
<dbReference type="NCBIfam" id="TIGR00575">
    <property type="entry name" value="dnlj"/>
    <property type="match status" value="1"/>
</dbReference>
<dbReference type="EC" id="6.5.1.2" evidence="2 15"/>
<comment type="function">
    <text evidence="1 15">DNA ligase that catalyzes the formation of phosphodiester linkages between 5'-phosphoryl and 3'-hydroxyl groups in double-stranded DNA using NAD as a coenzyme and as the energy source for the reaction. It is essential for DNA replication and repair of damaged DNA.</text>
</comment>
<dbReference type="Gene3D" id="3.30.470.30">
    <property type="entry name" value="DNA ligase/mRNA capping enzyme"/>
    <property type="match status" value="1"/>
</dbReference>
<keyword evidence="7 15" id="KW-0227">DNA damage</keyword>
<evidence type="ECO:0000313" key="20">
    <source>
        <dbReference type="Proteomes" id="UP000621436"/>
    </source>
</evidence>
<dbReference type="CDD" id="cd17748">
    <property type="entry name" value="BRCT_DNA_ligase_like"/>
    <property type="match status" value="1"/>
</dbReference>
<evidence type="ECO:0000259" key="18">
    <source>
        <dbReference type="PROSITE" id="PS50172"/>
    </source>
</evidence>
<feature type="binding site" evidence="15">
    <location>
        <position position="409"/>
    </location>
    <ligand>
        <name>Zn(2+)</name>
        <dbReference type="ChEBI" id="CHEBI:29105"/>
    </ligand>
</feature>
<dbReference type="FunFam" id="3.30.470.30:FF:000001">
    <property type="entry name" value="DNA ligase"/>
    <property type="match status" value="1"/>
</dbReference>
<dbReference type="GO" id="GO:0005829">
    <property type="term" value="C:cytosol"/>
    <property type="evidence" value="ECO:0007669"/>
    <property type="project" value="TreeGrafter"/>
</dbReference>
<feature type="binding site" evidence="15">
    <location>
        <begin position="86"/>
        <end position="87"/>
    </location>
    <ligand>
        <name>NAD(+)</name>
        <dbReference type="ChEBI" id="CHEBI:57540"/>
    </ligand>
</feature>
<evidence type="ECO:0000256" key="9">
    <source>
        <dbReference type="ARBA" id="ARBA00022842"/>
    </source>
</evidence>
<dbReference type="GO" id="GO:0046872">
    <property type="term" value="F:metal ion binding"/>
    <property type="evidence" value="ECO:0007669"/>
    <property type="project" value="UniProtKB-KW"/>
</dbReference>
<evidence type="ECO:0000256" key="2">
    <source>
        <dbReference type="ARBA" id="ARBA00012722"/>
    </source>
</evidence>
<dbReference type="Pfam" id="PF03120">
    <property type="entry name" value="OB_DNA_ligase"/>
    <property type="match status" value="1"/>
</dbReference>
<evidence type="ECO:0000256" key="6">
    <source>
        <dbReference type="ARBA" id="ARBA00022723"/>
    </source>
</evidence>
<proteinExistence type="inferred from homology"/>
<dbReference type="HAMAP" id="MF_01588">
    <property type="entry name" value="DNA_ligase_A"/>
    <property type="match status" value="1"/>
</dbReference>
<dbReference type="Gene3D" id="1.10.287.610">
    <property type="entry name" value="Helix hairpin bin"/>
    <property type="match status" value="1"/>
</dbReference>
<dbReference type="SUPFAM" id="SSF56091">
    <property type="entry name" value="DNA ligase/mRNA capping enzyme, catalytic domain"/>
    <property type="match status" value="1"/>
</dbReference>
<dbReference type="GO" id="GO:0003677">
    <property type="term" value="F:DNA binding"/>
    <property type="evidence" value="ECO:0007669"/>
    <property type="project" value="InterPro"/>
</dbReference>
<dbReference type="PROSITE" id="PS01056">
    <property type="entry name" value="DNA_LIGASE_N2"/>
    <property type="match status" value="1"/>
</dbReference>
<dbReference type="PANTHER" id="PTHR23389">
    <property type="entry name" value="CHROMOSOME TRANSMISSION FIDELITY FACTOR 18"/>
    <property type="match status" value="1"/>
</dbReference>
<dbReference type="Pfam" id="PF01653">
    <property type="entry name" value="DNA_ligase_aden"/>
    <property type="match status" value="1"/>
</dbReference>
<dbReference type="AlphaFoldDB" id="A0A931B0D3"/>
<dbReference type="InterPro" id="IPR001679">
    <property type="entry name" value="DNA_ligase"/>
</dbReference>
<dbReference type="SMART" id="SM00532">
    <property type="entry name" value="LIGANc"/>
    <property type="match status" value="1"/>
</dbReference>
<dbReference type="InterPro" id="IPR003583">
    <property type="entry name" value="Hlx-hairpin-Hlx_DNA-bd_motif"/>
</dbReference>
<dbReference type="Pfam" id="PF14520">
    <property type="entry name" value="HHH_5"/>
    <property type="match status" value="1"/>
</dbReference>
<dbReference type="InterPro" id="IPR036420">
    <property type="entry name" value="BRCT_dom_sf"/>
</dbReference>
<dbReference type="CDD" id="cd00114">
    <property type="entry name" value="LIGANc"/>
    <property type="match status" value="1"/>
</dbReference>
<dbReference type="InterPro" id="IPR013839">
    <property type="entry name" value="DNAligase_adenylation"/>
</dbReference>
<gene>
    <name evidence="15 19" type="primary">ligA</name>
    <name evidence="19" type="ORF">I0Q91_13480</name>
</gene>
<keyword evidence="8 15" id="KW-0862">Zinc</keyword>
<feature type="binding site" evidence="15">
    <location>
        <position position="175"/>
    </location>
    <ligand>
        <name>NAD(+)</name>
        <dbReference type="ChEBI" id="CHEBI:57540"/>
    </ligand>
</feature>
<protein>
    <recommendedName>
        <fullName evidence="3 15">DNA ligase</fullName>
        <ecNumber evidence="2 15">6.5.1.2</ecNumber>
    </recommendedName>
    <alternativeName>
        <fullName evidence="15">Polydeoxyribonucleotide synthase [NAD(+)]</fullName>
    </alternativeName>
</protein>
<dbReference type="InterPro" id="IPR018239">
    <property type="entry name" value="DNA_ligase_AS"/>
</dbReference>
<evidence type="ECO:0000256" key="3">
    <source>
        <dbReference type="ARBA" id="ARBA00013308"/>
    </source>
</evidence>
<evidence type="ECO:0000256" key="4">
    <source>
        <dbReference type="ARBA" id="ARBA00022598"/>
    </source>
</evidence>
<feature type="active site" description="N6-AMP-lysine intermediate" evidence="15">
    <location>
        <position position="120"/>
    </location>
</feature>
<dbReference type="InterPro" id="IPR004150">
    <property type="entry name" value="NAD_DNA_ligase_OB"/>
</dbReference>
<organism evidence="19 20">
    <name type="scientific">Halonatronomonas betaini</name>
    <dbReference type="NCBI Taxonomy" id="2778430"/>
    <lineage>
        <taxon>Bacteria</taxon>
        <taxon>Bacillati</taxon>
        <taxon>Bacillota</taxon>
        <taxon>Clostridia</taxon>
        <taxon>Halanaerobiales</taxon>
        <taxon>Halarsenatibacteraceae</taxon>
        <taxon>Halonatronomonas</taxon>
    </lineage>
</organism>
<evidence type="ECO:0000313" key="19">
    <source>
        <dbReference type="EMBL" id="MBF8438098.1"/>
    </source>
</evidence>
<keyword evidence="6 15" id="KW-0479">Metal-binding</keyword>
<keyword evidence="5 15" id="KW-0235">DNA replication</keyword>
<evidence type="ECO:0000256" key="12">
    <source>
        <dbReference type="ARBA" id="ARBA00023211"/>
    </source>
</evidence>
<reference evidence="19" key="1">
    <citation type="submission" date="2020-11" db="EMBL/GenBank/DDBJ databases">
        <title>Halonatronomonas betainensis gen. nov., sp. nov. a novel haloalkaliphilic representative of the family Halanaerobiacae capable of betaine degradation.</title>
        <authorList>
            <person name="Boltyanskaya Y."/>
            <person name="Kevbrin V."/>
            <person name="Detkova E."/>
            <person name="Grouzdev D.S."/>
            <person name="Koziaeva V."/>
            <person name="Zhilina T."/>
        </authorList>
    </citation>
    <scope>NUCLEOTIDE SEQUENCE</scope>
    <source>
        <strain evidence="19">Z-7014</strain>
    </source>
</reference>
<comment type="catalytic activity">
    <reaction evidence="13 15 16">
        <text>NAD(+) + (deoxyribonucleotide)n-3'-hydroxyl + 5'-phospho-(deoxyribonucleotide)m = (deoxyribonucleotide)n+m + AMP + beta-nicotinamide D-nucleotide.</text>
        <dbReference type="EC" id="6.5.1.2"/>
    </reaction>
</comment>
<dbReference type="InterPro" id="IPR013840">
    <property type="entry name" value="DNAligase_N"/>
</dbReference>
<comment type="caution">
    <text evidence="15">Lacks conserved residue(s) required for the propagation of feature annotation.</text>
</comment>
<evidence type="ECO:0000256" key="14">
    <source>
        <dbReference type="ARBA" id="ARBA00060881"/>
    </source>
</evidence>
<keyword evidence="11 15" id="KW-0234">DNA repair</keyword>
<dbReference type="Gene3D" id="6.20.10.30">
    <property type="match status" value="1"/>
</dbReference>
<evidence type="ECO:0000256" key="13">
    <source>
        <dbReference type="ARBA" id="ARBA00034005"/>
    </source>
</evidence>
<dbReference type="Gene3D" id="2.40.50.140">
    <property type="entry name" value="Nucleic acid-binding proteins"/>
    <property type="match status" value="1"/>
</dbReference>
<feature type="binding site" evidence="15">
    <location>
        <position position="315"/>
    </location>
    <ligand>
        <name>NAD(+)</name>
        <dbReference type="ChEBI" id="CHEBI:57540"/>
    </ligand>
</feature>
<dbReference type="GO" id="GO:0006260">
    <property type="term" value="P:DNA replication"/>
    <property type="evidence" value="ECO:0007669"/>
    <property type="project" value="UniProtKB-KW"/>
</dbReference>
<dbReference type="FunFam" id="1.10.287.610:FF:000002">
    <property type="entry name" value="DNA ligase"/>
    <property type="match status" value="1"/>
</dbReference>
<dbReference type="GO" id="GO:0003911">
    <property type="term" value="F:DNA ligase (NAD+) activity"/>
    <property type="evidence" value="ECO:0007669"/>
    <property type="project" value="UniProtKB-UniRule"/>
</dbReference>
<dbReference type="Gene3D" id="3.40.50.10190">
    <property type="entry name" value="BRCT domain"/>
    <property type="match status" value="1"/>
</dbReference>
<dbReference type="EMBL" id="JADPIE010000009">
    <property type="protein sequence ID" value="MBF8438098.1"/>
    <property type="molecule type" value="Genomic_DNA"/>
</dbReference>
<evidence type="ECO:0000256" key="11">
    <source>
        <dbReference type="ARBA" id="ARBA00023204"/>
    </source>
</evidence>
<dbReference type="PANTHER" id="PTHR23389:SF9">
    <property type="entry name" value="DNA LIGASE"/>
    <property type="match status" value="1"/>
</dbReference>
<comment type="caution">
    <text evidence="19">The sequence shown here is derived from an EMBL/GenBank/DDBJ whole genome shotgun (WGS) entry which is preliminary data.</text>
</comment>
<evidence type="ECO:0000256" key="5">
    <source>
        <dbReference type="ARBA" id="ARBA00022705"/>
    </source>
</evidence>
<feature type="binding site" evidence="15">
    <location>
        <position position="141"/>
    </location>
    <ligand>
        <name>NAD(+)</name>
        <dbReference type="ChEBI" id="CHEBI:57540"/>
    </ligand>
</feature>
<sequence>MAELDKREAKSEIDRLREELRYHEYKYYVEDNPEISDSEYDELMNRLIELEEEFPEFKSEDSPSARVGGRPIDAFEKVEHSQQMLSLDNAFNGEDLKDFASRVEKNLAAGTEYDYIVEHKIDGLALIIRYENGSLKLALTRGDGQVGENVTANVKTIAAIPLKLNRELDIELRGEVYIPEDRFKELNEKRLDAGQEPFANPRNAAAGSIRQLDPKIAAERPLSFLAYDIINLEAGEQVKTHLDELELLEEAGFKVGWYQQERSVERIIEICNNWIEKEEELNYGIDGMVIKLNQLELREELGSTSKAPRWAIAYKFPAQQKTTFVKDIIISIGRTGALTPTAILEPVEVDGSTVSRATLHNEDEIRRKDVRIGDKVLIQKAGDIIPEVVKVIKDVRTGDEQEFIMPDSCPACGSEVFKDPDEAVHRCLNVGCPAKLREKIIHFASRDAMNIDGLGPSIIDKLLEAELISDFGDLYYLEHGELADLERLGDKSAQNLLDALKRSKERPFDRVIYALGIRHVGSRTASLVTEEFSSIDELKDARIQDLSAINEVGEVIAESIVNFFANDENLEVINKLADAGIKMRLEEDKDEVKEIFSGMNFVLTGSLDNYTRKEAKEIIEDRGGRVTSAVSSKTDILLVGANPGSKLGQAEENNVRIIDETEFENILKEV</sequence>
<dbReference type="Pfam" id="PF12826">
    <property type="entry name" value="HHH_2"/>
    <property type="match status" value="1"/>
</dbReference>
<dbReference type="Pfam" id="PF22745">
    <property type="entry name" value="Nlig-Ia"/>
    <property type="match status" value="1"/>
</dbReference>
<dbReference type="PROSITE" id="PS50172">
    <property type="entry name" value="BRCT"/>
    <property type="match status" value="1"/>
</dbReference>
<dbReference type="InterPro" id="IPR004149">
    <property type="entry name" value="Znf_DNAligase_C4"/>
</dbReference>
<dbReference type="FunFam" id="2.40.50.140:FF:000012">
    <property type="entry name" value="DNA ligase"/>
    <property type="match status" value="1"/>
</dbReference>
<feature type="domain" description="BRCT" evidence="18">
    <location>
        <begin position="591"/>
        <end position="670"/>
    </location>
</feature>
<evidence type="ECO:0000256" key="17">
    <source>
        <dbReference type="SAM" id="Coils"/>
    </source>
</evidence>
<evidence type="ECO:0000256" key="10">
    <source>
        <dbReference type="ARBA" id="ARBA00023027"/>
    </source>
</evidence>
<feature type="coiled-coil region" evidence="17">
    <location>
        <begin position="6"/>
        <end position="60"/>
    </location>
</feature>
<dbReference type="SUPFAM" id="SSF50249">
    <property type="entry name" value="Nucleic acid-binding proteins"/>
    <property type="match status" value="1"/>
</dbReference>
<evidence type="ECO:0000256" key="15">
    <source>
        <dbReference type="HAMAP-Rule" id="MF_01588"/>
    </source>
</evidence>